<name>A0A0P1F0A7_9RHOB</name>
<dbReference type="PANTHER" id="PTHR33055">
    <property type="entry name" value="TRANSPOSASE FOR INSERTION SEQUENCE ELEMENT IS1111A"/>
    <property type="match status" value="1"/>
</dbReference>
<accession>A0A0P1F0A7</accession>
<dbReference type="NCBIfam" id="NF033542">
    <property type="entry name" value="transpos_IS110"/>
    <property type="match status" value="1"/>
</dbReference>
<dbReference type="InterPro" id="IPR047650">
    <property type="entry name" value="Transpos_IS110"/>
</dbReference>
<dbReference type="GO" id="GO:0003677">
    <property type="term" value="F:DNA binding"/>
    <property type="evidence" value="ECO:0007669"/>
    <property type="project" value="InterPro"/>
</dbReference>
<proteinExistence type="predicted"/>
<organism evidence="3 4">
    <name type="scientific">Thalassobacter stenotrophicus</name>
    <dbReference type="NCBI Taxonomy" id="266809"/>
    <lineage>
        <taxon>Bacteria</taxon>
        <taxon>Pseudomonadati</taxon>
        <taxon>Pseudomonadota</taxon>
        <taxon>Alphaproteobacteria</taxon>
        <taxon>Rhodobacterales</taxon>
        <taxon>Roseobacteraceae</taxon>
        <taxon>Thalassobacter</taxon>
    </lineage>
</organism>
<evidence type="ECO:0000256" key="1">
    <source>
        <dbReference type="SAM" id="MobiDB-lite"/>
    </source>
</evidence>
<dbReference type="GO" id="GO:0006313">
    <property type="term" value="P:DNA transposition"/>
    <property type="evidence" value="ECO:0007669"/>
    <property type="project" value="InterPro"/>
</dbReference>
<dbReference type="PANTHER" id="PTHR33055:SF13">
    <property type="entry name" value="TRANSPOSASE"/>
    <property type="match status" value="1"/>
</dbReference>
<evidence type="ECO:0000313" key="4">
    <source>
        <dbReference type="Proteomes" id="UP000051298"/>
    </source>
</evidence>
<dbReference type="AlphaFoldDB" id="A0A0P1F0A7"/>
<sequence length="283" mass="31560">MAKQKTQTIETVNIGAAAVDIGSREHMAAVNPDVTDAPVRAFGTFTHDLHDLAAWFRSHGVTSVAMESTGVYWIPAYEILEQNGFEVILVNARYAKNVPGRKTDVSDASWLRQLHSYGVLRGSFRPSVEIATLRAYLRQRERLVEYAAAHIQHMQKALMEMNVQLHHVVSDITGITGMKIIRAIVAGERDLDVLAAYRDVRCKASTETIKAALNGNDRPEHIFGLTQSLELYDFYQAKMLECDRHLETTLAALGADTEHDPSQLPRPGTKTKHKDQASQHAFV</sequence>
<dbReference type="GO" id="GO:0004803">
    <property type="term" value="F:transposase activity"/>
    <property type="evidence" value="ECO:0007669"/>
    <property type="project" value="InterPro"/>
</dbReference>
<protein>
    <submittedName>
        <fullName evidence="3">Transposase</fullName>
    </submittedName>
</protein>
<dbReference type="InterPro" id="IPR002525">
    <property type="entry name" value="Transp_IS110-like_N"/>
</dbReference>
<evidence type="ECO:0000259" key="2">
    <source>
        <dbReference type="Pfam" id="PF01548"/>
    </source>
</evidence>
<evidence type="ECO:0000313" key="3">
    <source>
        <dbReference type="EMBL" id="CUH60950.1"/>
    </source>
</evidence>
<gene>
    <name evidence="3" type="ORF">THS5294_02248</name>
</gene>
<feature type="domain" description="Transposase IS110-like N-terminal" evidence="2">
    <location>
        <begin position="18"/>
        <end position="161"/>
    </location>
</feature>
<dbReference type="EMBL" id="CYRX01000031">
    <property type="protein sequence ID" value="CUH60950.1"/>
    <property type="molecule type" value="Genomic_DNA"/>
</dbReference>
<feature type="region of interest" description="Disordered" evidence="1">
    <location>
        <begin position="255"/>
        <end position="283"/>
    </location>
</feature>
<reference evidence="3 4" key="1">
    <citation type="submission" date="2015-09" db="EMBL/GenBank/DDBJ databases">
        <authorList>
            <consortium name="Swine Surveillance"/>
        </authorList>
    </citation>
    <scope>NUCLEOTIDE SEQUENCE [LARGE SCALE GENOMIC DNA]</scope>
    <source>
        <strain evidence="3 4">CECT 5294</strain>
    </source>
</reference>
<dbReference type="Pfam" id="PF01548">
    <property type="entry name" value="DEDD_Tnp_IS110"/>
    <property type="match status" value="1"/>
</dbReference>
<dbReference type="Proteomes" id="UP000051298">
    <property type="component" value="Unassembled WGS sequence"/>
</dbReference>
<dbReference type="RefSeq" id="WP_233486468.1">
    <property type="nucleotide sequence ID" value="NZ_CYRX01000031.1"/>
</dbReference>